<name>A0A9N9GGR5_FUNMO</name>
<keyword evidence="2" id="KW-1185">Reference proteome</keyword>
<organism evidence="1 2">
    <name type="scientific">Funneliformis mosseae</name>
    <name type="common">Endomycorrhizal fungus</name>
    <name type="synonym">Glomus mosseae</name>
    <dbReference type="NCBI Taxonomy" id="27381"/>
    <lineage>
        <taxon>Eukaryota</taxon>
        <taxon>Fungi</taxon>
        <taxon>Fungi incertae sedis</taxon>
        <taxon>Mucoromycota</taxon>
        <taxon>Glomeromycotina</taxon>
        <taxon>Glomeromycetes</taxon>
        <taxon>Glomerales</taxon>
        <taxon>Glomeraceae</taxon>
        <taxon>Funneliformis</taxon>
    </lineage>
</organism>
<dbReference type="Proteomes" id="UP000789375">
    <property type="component" value="Unassembled WGS sequence"/>
</dbReference>
<protein>
    <submittedName>
        <fullName evidence="1">5571_t:CDS:1</fullName>
    </submittedName>
</protein>
<dbReference type="AlphaFoldDB" id="A0A9N9GGR5"/>
<evidence type="ECO:0000313" key="1">
    <source>
        <dbReference type="EMBL" id="CAG8601239.1"/>
    </source>
</evidence>
<proteinExistence type="predicted"/>
<accession>A0A9N9GGR5</accession>
<comment type="caution">
    <text evidence="1">The sequence shown here is derived from an EMBL/GenBank/DDBJ whole genome shotgun (WGS) entry which is preliminary data.</text>
</comment>
<sequence>MSIFFEKSTESRAFDAITTRYAFLTISKEYLATYEDFDAQLLAESEFQLESICC</sequence>
<gene>
    <name evidence="1" type="ORF">FMOSSE_LOCUS8960</name>
</gene>
<reference evidence="1" key="1">
    <citation type="submission" date="2021-06" db="EMBL/GenBank/DDBJ databases">
        <authorList>
            <person name="Kallberg Y."/>
            <person name="Tangrot J."/>
            <person name="Rosling A."/>
        </authorList>
    </citation>
    <scope>NUCLEOTIDE SEQUENCE</scope>
    <source>
        <strain evidence="1">87-6 pot B 2015</strain>
    </source>
</reference>
<evidence type="ECO:0000313" key="2">
    <source>
        <dbReference type="Proteomes" id="UP000789375"/>
    </source>
</evidence>
<dbReference type="EMBL" id="CAJVPP010002472">
    <property type="protein sequence ID" value="CAG8601239.1"/>
    <property type="molecule type" value="Genomic_DNA"/>
</dbReference>